<evidence type="ECO:0000256" key="1">
    <source>
        <dbReference type="ARBA" id="ARBA00005104"/>
    </source>
</evidence>
<dbReference type="InterPro" id="IPR024072">
    <property type="entry name" value="DHFR-like_dom_sf"/>
</dbReference>
<dbReference type="Proteomes" id="UP000030185">
    <property type="component" value="Unassembled WGS sequence"/>
</dbReference>
<evidence type="ECO:0000256" key="3">
    <source>
        <dbReference type="ARBA" id="ARBA00023002"/>
    </source>
</evidence>
<dbReference type="SUPFAM" id="SSF53597">
    <property type="entry name" value="Dihydrofolate reductase-like"/>
    <property type="match status" value="1"/>
</dbReference>
<gene>
    <name evidence="5" type="ORF">MYP_3201</name>
</gene>
<dbReference type="GO" id="GO:0008703">
    <property type="term" value="F:5-amino-6-(5-phosphoribosylamino)uracil reductase activity"/>
    <property type="evidence" value="ECO:0007669"/>
    <property type="project" value="InterPro"/>
</dbReference>
<organism evidence="5 6">
    <name type="scientific">Sporocytophaga myxococcoides</name>
    <dbReference type="NCBI Taxonomy" id="153721"/>
    <lineage>
        <taxon>Bacteria</taxon>
        <taxon>Pseudomonadati</taxon>
        <taxon>Bacteroidota</taxon>
        <taxon>Cytophagia</taxon>
        <taxon>Cytophagales</taxon>
        <taxon>Cytophagaceae</taxon>
        <taxon>Sporocytophaga</taxon>
    </lineage>
</organism>
<proteinExistence type="predicted"/>
<dbReference type="EMBL" id="BBLT01000006">
    <property type="protein sequence ID" value="GAL85972.1"/>
    <property type="molecule type" value="Genomic_DNA"/>
</dbReference>
<keyword evidence="2" id="KW-0521">NADP</keyword>
<dbReference type="GO" id="GO:0009231">
    <property type="term" value="P:riboflavin biosynthetic process"/>
    <property type="evidence" value="ECO:0007669"/>
    <property type="project" value="InterPro"/>
</dbReference>
<dbReference type="PANTHER" id="PTHR38011">
    <property type="entry name" value="DIHYDROFOLATE REDUCTASE FAMILY PROTEIN (AFU_ORTHOLOGUE AFUA_8G06820)"/>
    <property type="match status" value="1"/>
</dbReference>
<name>A0A098LHS2_9BACT</name>
<evidence type="ECO:0000259" key="4">
    <source>
        <dbReference type="Pfam" id="PF01872"/>
    </source>
</evidence>
<dbReference type="eggNOG" id="COG1985">
    <property type="taxonomic scope" value="Bacteria"/>
</dbReference>
<dbReference type="InterPro" id="IPR050765">
    <property type="entry name" value="Riboflavin_Biosynth_HTPR"/>
</dbReference>
<accession>A0A098LHS2</accession>
<comment type="pathway">
    <text evidence="1">Cofactor biosynthesis; riboflavin biosynthesis.</text>
</comment>
<dbReference type="InterPro" id="IPR002734">
    <property type="entry name" value="RibDG_C"/>
</dbReference>
<evidence type="ECO:0000256" key="2">
    <source>
        <dbReference type="ARBA" id="ARBA00022857"/>
    </source>
</evidence>
<dbReference type="Pfam" id="PF01872">
    <property type="entry name" value="RibD_C"/>
    <property type="match status" value="1"/>
</dbReference>
<keyword evidence="3" id="KW-0560">Oxidoreductase</keyword>
<dbReference type="PANTHER" id="PTHR38011:SF7">
    <property type="entry name" value="2,5-DIAMINO-6-RIBOSYLAMINO-4(3H)-PYRIMIDINONE 5'-PHOSPHATE REDUCTASE"/>
    <property type="match status" value="1"/>
</dbReference>
<dbReference type="Gene3D" id="3.40.430.10">
    <property type="entry name" value="Dihydrofolate Reductase, subunit A"/>
    <property type="match status" value="1"/>
</dbReference>
<dbReference type="AlphaFoldDB" id="A0A098LHS2"/>
<feature type="domain" description="Bacterial bifunctional deaminase-reductase C-terminal" evidence="4">
    <location>
        <begin position="4"/>
        <end position="215"/>
    </location>
</feature>
<evidence type="ECO:0000313" key="5">
    <source>
        <dbReference type="EMBL" id="GAL85972.1"/>
    </source>
</evidence>
<reference evidence="5 6" key="1">
    <citation type="submission" date="2014-09" db="EMBL/GenBank/DDBJ databases">
        <title>Sporocytophaga myxococcoides PG-01 genome sequencing.</title>
        <authorList>
            <person name="Liu L."/>
            <person name="Gao P.J."/>
            <person name="Chen G.J."/>
            <person name="Wang L.S."/>
        </authorList>
    </citation>
    <scope>NUCLEOTIDE SEQUENCE [LARGE SCALE GENOMIC DNA]</scope>
    <source>
        <strain evidence="5 6">PG-01</strain>
    </source>
</reference>
<protein>
    <submittedName>
        <fullName evidence="5">Deaminase reductase</fullName>
    </submittedName>
</protein>
<evidence type="ECO:0000313" key="6">
    <source>
        <dbReference type="Proteomes" id="UP000030185"/>
    </source>
</evidence>
<dbReference type="STRING" id="153721.MYP_3201"/>
<sequence>MMSTVNGKIISDNWGDKDLTNSYTDIYERCHQSFASQAWMVGRVTMERHFSYGEKPVLSKPQTQIERKPFIGNKEAKRFAIAVDGKGKLIWHSNETGGDHIIEVLTEQVSDEYLNFLQEKKIFYIFAGKNEMDFELVLQQLGDHFNIKTLMLEGGGHINGSLLNEGLIDELSILIVPVADASPDVPTTFELGDYQQKNISQHLHLKEVRQLENAVLWLKYIVSKE</sequence>
<keyword evidence="6" id="KW-1185">Reference proteome</keyword>
<comment type="caution">
    <text evidence="5">The sequence shown here is derived from an EMBL/GenBank/DDBJ whole genome shotgun (WGS) entry which is preliminary data.</text>
</comment>